<dbReference type="InterPro" id="IPR020103">
    <property type="entry name" value="PsdUridine_synth_cat_dom_sf"/>
</dbReference>
<dbReference type="InterPro" id="IPR012960">
    <property type="entry name" value="Dyskerin-like"/>
</dbReference>
<evidence type="ECO:0000313" key="3">
    <source>
        <dbReference type="RefSeq" id="XP_008232747.1"/>
    </source>
</evidence>
<organism evidence="2 3">
    <name type="scientific">Prunus mume</name>
    <name type="common">Japanese apricot</name>
    <name type="synonym">Armeniaca mume</name>
    <dbReference type="NCBI Taxonomy" id="102107"/>
    <lineage>
        <taxon>Eukaryota</taxon>
        <taxon>Viridiplantae</taxon>
        <taxon>Streptophyta</taxon>
        <taxon>Embryophyta</taxon>
        <taxon>Tracheophyta</taxon>
        <taxon>Spermatophyta</taxon>
        <taxon>Magnoliopsida</taxon>
        <taxon>eudicotyledons</taxon>
        <taxon>Gunneridae</taxon>
        <taxon>Pentapetalae</taxon>
        <taxon>rosids</taxon>
        <taxon>fabids</taxon>
        <taxon>Rosales</taxon>
        <taxon>Rosaceae</taxon>
        <taxon>Amygdaloideae</taxon>
        <taxon>Amygdaleae</taxon>
        <taxon>Prunus</taxon>
    </lineage>
</organism>
<dbReference type="PANTHER" id="PTHR23127:SF0">
    <property type="entry name" value="H_ACA RIBONUCLEOPROTEIN COMPLEX SUBUNIT DKC1"/>
    <property type="match status" value="1"/>
</dbReference>
<evidence type="ECO:0000313" key="2">
    <source>
        <dbReference type="Proteomes" id="UP000694861"/>
    </source>
</evidence>
<proteinExistence type="predicted"/>
<dbReference type="PANTHER" id="PTHR23127">
    <property type="entry name" value="CENTROMERE/MICROTUBULE BINDING PROTEIN CBF5"/>
    <property type="match status" value="1"/>
</dbReference>
<dbReference type="Proteomes" id="UP000694861">
    <property type="component" value="Linkage group LG5"/>
</dbReference>
<dbReference type="InterPro" id="IPR005326">
    <property type="entry name" value="Plectin_eS10_N"/>
</dbReference>
<dbReference type="Pfam" id="PF03501">
    <property type="entry name" value="S10_plectin"/>
    <property type="match status" value="1"/>
</dbReference>
<dbReference type="RefSeq" id="XP_008232747.1">
    <property type="nucleotide sequence ID" value="XM_008234525.2"/>
</dbReference>
<gene>
    <name evidence="3" type="primary">LOC103331857</name>
</gene>
<dbReference type="Gene3D" id="2.30.130.10">
    <property type="entry name" value="PUA domain"/>
    <property type="match status" value="1"/>
</dbReference>
<reference evidence="3" key="2">
    <citation type="submission" date="2025-08" db="UniProtKB">
        <authorList>
            <consortium name="RefSeq"/>
        </authorList>
    </citation>
    <scope>IDENTIFICATION</scope>
</reference>
<dbReference type="Pfam" id="PF08068">
    <property type="entry name" value="DKCLD"/>
    <property type="match status" value="1"/>
</dbReference>
<dbReference type="InterPro" id="IPR036388">
    <property type="entry name" value="WH-like_DNA-bd_sf"/>
</dbReference>
<feature type="domain" description="Dyskerin-like" evidence="1">
    <location>
        <begin position="2"/>
        <end position="60"/>
    </location>
</feature>
<sequence>MDTSQWPILLKNYDRLNVRTGHYTPLPSGYSSLKCPQAEYNQYGVLNRDNPTNPSSHEVVAWITRILRVGKTGHSGTLDPKVTEGVCYAKKDDNLAKHPEIDVPNLQVIKLMQSFKSKEYVRETFAWSVLKKNNTQVSSGISVFSRGLKLGLQTWCS</sequence>
<accession>A0ABM0P0S4</accession>
<evidence type="ECO:0000259" key="1">
    <source>
        <dbReference type="SMART" id="SM01136"/>
    </source>
</evidence>
<dbReference type="GeneID" id="103331857"/>
<dbReference type="Gene3D" id="1.10.10.10">
    <property type="entry name" value="Winged helix-like DNA-binding domain superfamily/Winged helix DNA-binding domain"/>
    <property type="match status" value="1"/>
</dbReference>
<dbReference type="SMART" id="SM01136">
    <property type="entry name" value="DKCLD"/>
    <property type="match status" value="1"/>
</dbReference>
<dbReference type="SUPFAM" id="SSF55120">
    <property type="entry name" value="Pseudouridine synthase"/>
    <property type="match status" value="1"/>
</dbReference>
<keyword evidence="2" id="KW-1185">Reference proteome</keyword>
<dbReference type="InterPro" id="IPR004802">
    <property type="entry name" value="tRNA_PsdUridine_synth_B_fam"/>
</dbReference>
<reference evidence="2" key="1">
    <citation type="journal article" date="2012" name="Nat. Commun.">
        <title>The genome of Prunus mume.</title>
        <authorList>
            <person name="Zhang Q."/>
            <person name="Chen W."/>
            <person name="Sun L."/>
            <person name="Zhao F."/>
            <person name="Huang B."/>
            <person name="Yang W."/>
            <person name="Tao Y."/>
            <person name="Wang J."/>
            <person name="Yuan Z."/>
            <person name="Fan G."/>
            <person name="Xing Z."/>
            <person name="Han C."/>
            <person name="Pan H."/>
            <person name="Zhong X."/>
            <person name="Shi W."/>
            <person name="Liang X."/>
            <person name="Du D."/>
            <person name="Sun F."/>
            <person name="Xu Z."/>
            <person name="Hao R."/>
            <person name="Lv T."/>
            <person name="Lv Y."/>
            <person name="Zheng Z."/>
            <person name="Sun M."/>
            <person name="Luo L."/>
            <person name="Cai M."/>
            <person name="Gao Y."/>
            <person name="Wang J."/>
            <person name="Yin Y."/>
            <person name="Xu X."/>
            <person name="Cheng T."/>
            <person name="Wang J."/>
        </authorList>
    </citation>
    <scope>NUCLEOTIDE SEQUENCE [LARGE SCALE GENOMIC DNA]</scope>
</reference>
<name>A0ABM0P0S4_PRUMU</name>
<protein>
    <submittedName>
        <fullName evidence="3">H/ACA ribonucleoprotein complex subunit 4-like</fullName>
    </submittedName>
</protein>
<dbReference type="InterPro" id="IPR036974">
    <property type="entry name" value="PUA_sf"/>
</dbReference>